<evidence type="ECO:0000256" key="2">
    <source>
        <dbReference type="SAM" id="Phobius"/>
    </source>
</evidence>
<evidence type="ECO:0000313" key="4">
    <source>
        <dbReference type="Proteomes" id="UP000481153"/>
    </source>
</evidence>
<feature type="region of interest" description="Disordered" evidence="1">
    <location>
        <begin position="1"/>
        <end position="20"/>
    </location>
</feature>
<sequence>MPRLNSTAQGPKKKKRSTDLLRRRPRTLTNVMFLGTIPDQVFFATIASFGWLDLRDLLMLSMVSRSFYYTMDHAYWERILKAPMFEPLYQARSFAKLKPRHRAVRIMTSTCPHCRELQPNEIKRRRYEPQACPKCILLPQNQVIQYSEAVATWCLSPDQIDKIPTKNLFIKGRYRQCVKLNDIMELVEQERLERERETTDEHYFQELCRMLADSMHGNIAHV</sequence>
<dbReference type="AlphaFoldDB" id="A0A6G0XEM5"/>
<evidence type="ECO:0008006" key="5">
    <source>
        <dbReference type="Google" id="ProtNLM"/>
    </source>
</evidence>
<keyword evidence="2" id="KW-1133">Transmembrane helix</keyword>
<dbReference type="VEuPathDB" id="FungiDB:AeMF1_016538"/>
<accession>A0A6G0XEM5</accession>
<name>A0A6G0XEM5_9STRA</name>
<dbReference type="InterPro" id="IPR036047">
    <property type="entry name" value="F-box-like_dom_sf"/>
</dbReference>
<evidence type="ECO:0000313" key="3">
    <source>
        <dbReference type="EMBL" id="KAF0738642.1"/>
    </source>
</evidence>
<dbReference type="EMBL" id="VJMJ01000071">
    <property type="protein sequence ID" value="KAF0738642.1"/>
    <property type="molecule type" value="Genomic_DNA"/>
</dbReference>
<dbReference type="Proteomes" id="UP000481153">
    <property type="component" value="Unassembled WGS sequence"/>
</dbReference>
<keyword evidence="2" id="KW-0472">Membrane</keyword>
<keyword evidence="2" id="KW-0812">Transmembrane</keyword>
<gene>
    <name evidence="3" type="ORF">Ae201684_005570</name>
</gene>
<protein>
    <recommendedName>
        <fullName evidence="5">F-box domain-containing protein</fullName>
    </recommendedName>
</protein>
<keyword evidence="4" id="KW-1185">Reference proteome</keyword>
<evidence type="ECO:0000256" key="1">
    <source>
        <dbReference type="SAM" id="MobiDB-lite"/>
    </source>
</evidence>
<comment type="caution">
    <text evidence="3">The sequence shown here is derived from an EMBL/GenBank/DDBJ whole genome shotgun (WGS) entry which is preliminary data.</text>
</comment>
<organism evidence="3 4">
    <name type="scientific">Aphanomyces euteiches</name>
    <dbReference type="NCBI Taxonomy" id="100861"/>
    <lineage>
        <taxon>Eukaryota</taxon>
        <taxon>Sar</taxon>
        <taxon>Stramenopiles</taxon>
        <taxon>Oomycota</taxon>
        <taxon>Saprolegniomycetes</taxon>
        <taxon>Saprolegniales</taxon>
        <taxon>Verrucalvaceae</taxon>
        <taxon>Aphanomyces</taxon>
    </lineage>
</organism>
<reference evidence="3 4" key="1">
    <citation type="submission" date="2019-07" db="EMBL/GenBank/DDBJ databases">
        <title>Genomics analysis of Aphanomyces spp. identifies a new class of oomycete effector associated with host adaptation.</title>
        <authorList>
            <person name="Gaulin E."/>
        </authorList>
    </citation>
    <scope>NUCLEOTIDE SEQUENCE [LARGE SCALE GENOMIC DNA]</scope>
    <source>
        <strain evidence="3 4">ATCC 201684</strain>
    </source>
</reference>
<dbReference type="SUPFAM" id="SSF81383">
    <property type="entry name" value="F-box domain"/>
    <property type="match status" value="1"/>
</dbReference>
<feature type="transmembrane region" description="Helical" evidence="2">
    <location>
        <begin position="31"/>
        <end position="52"/>
    </location>
</feature>
<proteinExistence type="predicted"/>